<comment type="caution">
    <text evidence="2">The sequence shown here is derived from an EMBL/GenBank/DDBJ whole genome shotgun (WGS) entry which is preliminary data.</text>
</comment>
<accession>A0AAV9G6B7</accession>
<reference evidence="2" key="2">
    <citation type="submission" date="2023-05" db="EMBL/GenBank/DDBJ databases">
        <authorList>
            <consortium name="Lawrence Berkeley National Laboratory"/>
            <person name="Steindorff A."/>
            <person name="Hensen N."/>
            <person name="Bonometti L."/>
            <person name="Westerberg I."/>
            <person name="Brannstrom I.O."/>
            <person name="Guillou S."/>
            <person name="Cros-Aarteil S."/>
            <person name="Calhoun S."/>
            <person name="Haridas S."/>
            <person name="Kuo A."/>
            <person name="Mondo S."/>
            <person name="Pangilinan J."/>
            <person name="Riley R."/>
            <person name="Labutti K."/>
            <person name="Andreopoulos B."/>
            <person name="Lipzen A."/>
            <person name="Chen C."/>
            <person name="Yanf M."/>
            <person name="Daum C."/>
            <person name="Ng V."/>
            <person name="Clum A."/>
            <person name="Ohm R."/>
            <person name="Martin F."/>
            <person name="Silar P."/>
            <person name="Natvig D."/>
            <person name="Lalanne C."/>
            <person name="Gautier V."/>
            <person name="Ament-Velasquez S.L."/>
            <person name="Kruys A."/>
            <person name="Hutchinson M.I."/>
            <person name="Powell A.J."/>
            <person name="Barry K."/>
            <person name="Miller A.N."/>
            <person name="Grigoriev I.V."/>
            <person name="Debuchy R."/>
            <person name="Gladieux P."/>
            <person name="Thoren M.H."/>
            <person name="Johannesson H."/>
        </authorList>
    </citation>
    <scope>NUCLEOTIDE SEQUENCE</scope>
    <source>
        <strain evidence="2">PSN243</strain>
    </source>
</reference>
<organism evidence="2 3">
    <name type="scientific">Podospora aff. communis PSN243</name>
    <dbReference type="NCBI Taxonomy" id="3040156"/>
    <lineage>
        <taxon>Eukaryota</taxon>
        <taxon>Fungi</taxon>
        <taxon>Dikarya</taxon>
        <taxon>Ascomycota</taxon>
        <taxon>Pezizomycotina</taxon>
        <taxon>Sordariomycetes</taxon>
        <taxon>Sordariomycetidae</taxon>
        <taxon>Sordariales</taxon>
        <taxon>Podosporaceae</taxon>
        <taxon>Podospora</taxon>
    </lineage>
</organism>
<sequence>MDGQSPPSELQTTTRRCPSQRYPNSTATYPNSNTTVSKLHRNRIPTHNKAYTHPPAKDTQQGQHENLIPSQTGDFSPLPSEPFPPSTWHHPKPERISKETFSNAVTARPFQTSSSDTCMQDARRVPNLPNLAYVSPDLASLISPELHPARDLAVLQPGLSLPCPTQVCPTFHQISHDHRARYLEALHIRGATWNARMRPVRPWPRMFCLRASRRCSRDPKGGEGEMKDAEEGGSNAVAAEIINAWRAMTRPEAERWRDMIVCLSFRTTKTSDGEEETRLMHVEVCVSDASRSCVVLEQVLEEA</sequence>
<feature type="compositionally biased region" description="Polar residues" evidence="1">
    <location>
        <begin position="1"/>
        <end position="37"/>
    </location>
</feature>
<evidence type="ECO:0000256" key="1">
    <source>
        <dbReference type="SAM" id="MobiDB-lite"/>
    </source>
</evidence>
<dbReference type="EMBL" id="MU866002">
    <property type="protein sequence ID" value="KAK4442993.1"/>
    <property type="molecule type" value="Genomic_DNA"/>
</dbReference>
<feature type="compositionally biased region" description="Polar residues" evidence="1">
    <location>
        <begin position="58"/>
        <end position="74"/>
    </location>
</feature>
<name>A0AAV9G6B7_9PEZI</name>
<gene>
    <name evidence="2" type="ORF">QBC34DRAFT_222564</name>
</gene>
<evidence type="ECO:0000313" key="2">
    <source>
        <dbReference type="EMBL" id="KAK4442993.1"/>
    </source>
</evidence>
<reference evidence="2" key="1">
    <citation type="journal article" date="2023" name="Mol. Phylogenet. Evol.">
        <title>Genome-scale phylogeny and comparative genomics of the fungal order Sordariales.</title>
        <authorList>
            <person name="Hensen N."/>
            <person name="Bonometti L."/>
            <person name="Westerberg I."/>
            <person name="Brannstrom I.O."/>
            <person name="Guillou S."/>
            <person name="Cros-Aarteil S."/>
            <person name="Calhoun S."/>
            <person name="Haridas S."/>
            <person name="Kuo A."/>
            <person name="Mondo S."/>
            <person name="Pangilinan J."/>
            <person name="Riley R."/>
            <person name="LaButti K."/>
            <person name="Andreopoulos B."/>
            <person name="Lipzen A."/>
            <person name="Chen C."/>
            <person name="Yan M."/>
            <person name="Daum C."/>
            <person name="Ng V."/>
            <person name="Clum A."/>
            <person name="Steindorff A."/>
            <person name="Ohm R.A."/>
            <person name="Martin F."/>
            <person name="Silar P."/>
            <person name="Natvig D.O."/>
            <person name="Lalanne C."/>
            <person name="Gautier V."/>
            <person name="Ament-Velasquez S.L."/>
            <person name="Kruys A."/>
            <person name="Hutchinson M.I."/>
            <person name="Powell A.J."/>
            <person name="Barry K."/>
            <person name="Miller A.N."/>
            <person name="Grigoriev I.V."/>
            <person name="Debuchy R."/>
            <person name="Gladieux P."/>
            <person name="Hiltunen Thoren M."/>
            <person name="Johannesson H."/>
        </authorList>
    </citation>
    <scope>NUCLEOTIDE SEQUENCE</scope>
    <source>
        <strain evidence="2">PSN243</strain>
    </source>
</reference>
<dbReference type="AlphaFoldDB" id="A0AAV9G6B7"/>
<evidence type="ECO:0000313" key="3">
    <source>
        <dbReference type="Proteomes" id="UP001321760"/>
    </source>
</evidence>
<dbReference type="Proteomes" id="UP001321760">
    <property type="component" value="Unassembled WGS sequence"/>
</dbReference>
<feature type="region of interest" description="Disordered" evidence="1">
    <location>
        <begin position="1"/>
        <end position="90"/>
    </location>
</feature>
<keyword evidence="3" id="KW-1185">Reference proteome</keyword>
<proteinExistence type="predicted"/>
<protein>
    <recommendedName>
        <fullName evidence="4">HMG box domain-containing protein</fullName>
    </recommendedName>
</protein>
<evidence type="ECO:0008006" key="4">
    <source>
        <dbReference type="Google" id="ProtNLM"/>
    </source>
</evidence>